<organism evidence="3 4">
    <name type="scientific">Clostridium grantii DSM 8605</name>
    <dbReference type="NCBI Taxonomy" id="1121316"/>
    <lineage>
        <taxon>Bacteria</taxon>
        <taxon>Bacillati</taxon>
        <taxon>Bacillota</taxon>
        <taxon>Clostridia</taxon>
        <taxon>Eubacteriales</taxon>
        <taxon>Clostridiaceae</taxon>
        <taxon>Clostridium</taxon>
    </lineage>
</organism>
<evidence type="ECO:0000313" key="4">
    <source>
        <dbReference type="Proteomes" id="UP000184447"/>
    </source>
</evidence>
<evidence type="ECO:0000259" key="2">
    <source>
        <dbReference type="Pfam" id="PF20229"/>
    </source>
</evidence>
<dbReference type="InterPro" id="IPR046858">
    <property type="entry name" value="ChrB_N"/>
</dbReference>
<keyword evidence="4" id="KW-1185">Reference proteome</keyword>
<keyword evidence="1" id="KW-0175">Coiled coil</keyword>
<protein>
    <submittedName>
        <fullName evidence="3">PaaX-like protein C-terminal domain-containing protein</fullName>
    </submittedName>
</protein>
<name>A0A1M5WHU0_9CLOT</name>
<evidence type="ECO:0000256" key="1">
    <source>
        <dbReference type="SAM" id="Coils"/>
    </source>
</evidence>
<dbReference type="Proteomes" id="UP000184447">
    <property type="component" value="Unassembled WGS sequence"/>
</dbReference>
<dbReference type="AlphaFoldDB" id="A0A1M5WHU0"/>
<dbReference type="EMBL" id="FQXM01000017">
    <property type="protein sequence ID" value="SHH86803.1"/>
    <property type="molecule type" value="Genomic_DNA"/>
</dbReference>
<accession>A0A1M5WHU0</accession>
<feature type="coiled-coil region" evidence="1">
    <location>
        <begin position="92"/>
        <end position="126"/>
    </location>
</feature>
<sequence>MEKIKWLVINYNLPTEPSRPRVAVWRKLKKLGAVNIQKSMWIIPNNDENYIALQKISEEVEANKGETLLMDSMFLDNKHQERVISIFNGMRDEEYGELIDECEKYLKELEKEISIEKFTFAELEEEEEELQKLISWYIKIESRNNFQASKGEKAKGMIKEIQESFENYSDLVYENTEKDHMR</sequence>
<dbReference type="OrthoDB" id="9784302at2"/>
<dbReference type="Pfam" id="PF20229">
    <property type="entry name" value="ChrB_N"/>
    <property type="match status" value="1"/>
</dbReference>
<gene>
    <name evidence="3" type="ORF">SAMN02745207_02905</name>
</gene>
<dbReference type="RefSeq" id="WP_073339134.1">
    <property type="nucleotide sequence ID" value="NZ_FQXM01000017.1"/>
</dbReference>
<evidence type="ECO:0000313" key="3">
    <source>
        <dbReference type="EMBL" id="SHH86803.1"/>
    </source>
</evidence>
<dbReference type="STRING" id="1121316.SAMN02745207_02905"/>
<feature type="domain" description="ChrB N-terminal" evidence="2">
    <location>
        <begin position="21"/>
        <end position="177"/>
    </location>
</feature>
<reference evidence="3 4" key="1">
    <citation type="submission" date="2016-11" db="EMBL/GenBank/DDBJ databases">
        <authorList>
            <person name="Jaros S."/>
            <person name="Januszkiewicz K."/>
            <person name="Wedrychowicz H."/>
        </authorList>
    </citation>
    <scope>NUCLEOTIDE SEQUENCE [LARGE SCALE GENOMIC DNA]</scope>
    <source>
        <strain evidence="3 4">DSM 8605</strain>
    </source>
</reference>
<proteinExistence type="predicted"/>